<dbReference type="OMA" id="PFCHLYP"/>
<dbReference type="Proteomes" id="UP000314987">
    <property type="component" value="Unassembled WGS sequence"/>
</dbReference>
<dbReference type="GO" id="GO:0050728">
    <property type="term" value="P:negative regulation of inflammatory response"/>
    <property type="evidence" value="ECO:0007669"/>
    <property type="project" value="TreeGrafter"/>
</dbReference>
<dbReference type="PANTHER" id="PTHR15010:SF0">
    <property type="entry name" value="ACYLOXYACYL HYDROLASE"/>
    <property type="match status" value="1"/>
</dbReference>
<feature type="chain" id="PRO_5021433459" evidence="2">
    <location>
        <begin position="24"/>
        <end position="575"/>
    </location>
</feature>
<dbReference type="GO" id="GO:0006631">
    <property type="term" value="P:fatty acid metabolic process"/>
    <property type="evidence" value="ECO:0007669"/>
    <property type="project" value="Ensembl"/>
</dbReference>
<dbReference type="InterPro" id="IPR036514">
    <property type="entry name" value="SGNH_hydro_sf"/>
</dbReference>
<dbReference type="GO" id="GO:0050528">
    <property type="term" value="F:acyloxyacyl hydrolase activity"/>
    <property type="evidence" value="ECO:0007669"/>
    <property type="project" value="Ensembl"/>
</dbReference>
<gene>
    <name evidence="4" type="primary">AOAH</name>
</gene>
<dbReference type="AlphaFoldDB" id="A0A4X2LBM6"/>
<dbReference type="SMART" id="SM00741">
    <property type="entry name" value="SapB"/>
    <property type="match status" value="1"/>
</dbReference>
<dbReference type="InterPro" id="IPR048593">
    <property type="entry name" value="AOAH_Saposin_N"/>
</dbReference>
<dbReference type="Gene3D" id="3.40.50.1110">
    <property type="entry name" value="SGNH hydrolase"/>
    <property type="match status" value="1"/>
</dbReference>
<dbReference type="SUPFAM" id="SSF47862">
    <property type="entry name" value="Saposin"/>
    <property type="match status" value="1"/>
</dbReference>
<feature type="signal peptide" evidence="2">
    <location>
        <begin position="1"/>
        <end position="23"/>
    </location>
</feature>
<reference evidence="4" key="3">
    <citation type="submission" date="2025-09" db="UniProtKB">
        <authorList>
            <consortium name="Ensembl"/>
        </authorList>
    </citation>
    <scope>IDENTIFICATION</scope>
</reference>
<dbReference type="SUPFAM" id="SSF52266">
    <property type="entry name" value="SGNH hydrolase"/>
    <property type="match status" value="1"/>
</dbReference>
<dbReference type="STRING" id="29139.ENSVURP00010021363"/>
<feature type="domain" description="Saposin B-type" evidence="3">
    <location>
        <begin position="37"/>
        <end position="118"/>
    </location>
</feature>
<proteinExistence type="predicted"/>
<dbReference type="PANTHER" id="PTHR15010">
    <property type="entry name" value="ACYLOXYACYL HYDROLASE"/>
    <property type="match status" value="1"/>
</dbReference>
<dbReference type="Ensembl" id="ENSVURT00010024326.1">
    <property type="protein sequence ID" value="ENSVURP00010021363.1"/>
    <property type="gene ID" value="ENSVURG00010016348.1"/>
</dbReference>
<dbReference type="InterPro" id="IPR011001">
    <property type="entry name" value="Saposin-like"/>
</dbReference>
<dbReference type="InterPro" id="IPR008139">
    <property type="entry name" value="SaposinB_dom"/>
</dbReference>
<dbReference type="Pfam" id="PF00657">
    <property type="entry name" value="Lipase_GDSL"/>
    <property type="match status" value="1"/>
</dbReference>
<keyword evidence="5" id="KW-1185">Reference proteome</keyword>
<evidence type="ECO:0000313" key="4">
    <source>
        <dbReference type="Ensembl" id="ENSVURP00010021363.1"/>
    </source>
</evidence>
<evidence type="ECO:0000256" key="2">
    <source>
        <dbReference type="SAM" id="SignalP"/>
    </source>
</evidence>
<accession>A0A4X2LBM6</accession>
<dbReference type="GO" id="GO:0009104">
    <property type="term" value="P:lipopolysaccharide catabolic process"/>
    <property type="evidence" value="ECO:0007669"/>
    <property type="project" value="Ensembl"/>
</dbReference>
<sequence>MKSSPQILLAASLLFLFSRPISSSPAPRNPTGPLLSDGHSCVGCVLIVSIVEQLAQVHNSTTWKEMEQLCSYLPEKLFLKSICYFTAEMFGPDIIKLLSSKMNADVVCHALHFCKQKAGQPLCHLYKPPQEGLNRALNRARKIVRHSPTLTSPGSMMGICSIPALAKICQKIEYALSTTLPFEDADGDKFSVFPTLRGFYWRGRDCNDRNRNIYPGRRPENWDVQQDSNCNGIWGVDPKDGIPYEKKFCEGSEAKGLIVLGDSAAAHFHIPPEWLIAEHMSAKTFSNLPKALSNELDWPELSGTTGFLNSTSGLPDHSIYLRLRQRNRCNHRDYQNISKNGASSKNLLKFMGSLSRNRLLDHPAIVIYTMLGNDVCNGYIDSVSKMTTPQDMRAHVMETLTFLNSRLPPGSYVVLYGLADGRFLWDHLHDQYHPLGQLNRDVTYEQLYAFLSCVQVNPCRGWMSSNETLRTLTSERAKQLSNVLETIAASEKFANVSLLYLDYPFKEMSEEWQRRGGETWQLIEPADGFHPSEVASQLAAQFFWEKILQRWPQVLGKENPFNDQIERLFGDQGGH</sequence>
<dbReference type="GO" id="GO:0005509">
    <property type="term" value="F:calcium ion binding"/>
    <property type="evidence" value="ECO:0007669"/>
    <property type="project" value="Ensembl"/>
</dbReference>
<organism evidence="4 5">
    <name type="scientific">Vombatus ursinus</name>
    <name type="common">Common wombat</name>
    <dbReference type="NCBI Taxonomy" id="29139"/>
    <lineage>
        <taxon>Eukaryota</taxon>
        <taxon>Metazoa</taxon>
        <taxon>Chordata</taxon>
        <taxon>Craniata</taxon>
        <taxon>Vertebrata</taxon>
        <taxon>Euteleostomi</taxon>
        <taxon>Mammalia</taxon>
        <taxon>Metatheria</taxon>
        <taxon>Diprotodontia</taxon>
        <taxon>Vombatidae</taxon>
        <taxon>Vombatus</taxon>
    </lineage>
</organism>
<dbReference type="InterPro" id="IPR039676">
    <property type="entry name" value="AOAH"/>
</dbReference>
<keyword evidence="1" id="KW-1015">Disulfide bond</keyword>
<evidence type="ECO:0000259" key="3">
    <source>
        <dbReference type="PROSITE" id="PS50015"/>
    </source>
</evidence>
<dbReference type="Pfam" id="PF20825">
    <property type="entry name" value="Saposin"/>
    <property type="match status" value="1"/>
</dbReference>
<name>A0A4X2LBM6_VOMUR</name>
<evidence type="ECO:0000256" key="1">
    <source>
        <dbReference type="ARBA" id="ARBA00023157"/>
    </source>
</evidence>
<protein>
    <submittedName>
        <fullName evidence="4">Acyloxyacyl hydrolase</fullName>
    </submittedName>
</protein>
<reference evidence="4" key="2">
    <citation type="submission" date="2025-08" db="UniProtKB">
        <authorList>
            <consortium name="Ensembl"/>
        </authorList>
    </citation>
    <scope>IDENTIFICATION</scope>
</reference>
<reference evidence="5" key="1">
    <citation type="submission" date="2018-12" db="EMBL/GenBank/DDBJ databases">
        <authorList>
            <person name="Yazar S."/>
        </authorList>
    </citation>
    <scope>NUCLEOTIDE SEQUENCE [LARGE SCALE GENOMIC DNA]</scope>
</reference>
<dbReference type="InterPro" id="IPR001087">
    <property type="entry name" value="GDSL"/>
</dbReference>
<dbReference type="PROSITE" id="PS50015">
    <property type="entry name" value="SAP_B"/>
    <property type="match status" value="1"/>
</dbReference>
<keyword evidence="2" id="KW-0732">Signal</keyword>
<dbReference type="GeneTree" id="ENSGT00390000008427"/>
<dbReference type="Gene3D" id="1.10.225.10">
    <property type="entry name" value="Saposin-like"/>
    <property type="match status" value="1"/>
</dbReference>
<evidence type="ECO:0000313" key="5">
    <source>
        <dbReference type="Proteomes" id="UP000314987"/>
    </source>
</evidence>